<gene>
    <name evidence="1" type="ORF">MBSD_1065</name>
</gene>
<dbReference type="EMBL" id="DF952378">
    <property type="protein sequence ID" value="GAN44530.1"/>
    <property type="molecule type" value="Genomic_DNA"/>
</dbReference>
<dbReference type="RefSeq" id="WP_082306523.1">
    <property type="nucleotide sequence ID" value="NZ_DF970179.1"/>
</dbReference>
<proteinExistence type="predicted"/>
<protein>
    <recommendedName>
        <fullName evidence="2">DUF3800 domain-containing protein</fullName>
    </recommendedName>
</protein>
<evidence type="ECO:0008006" key="2">
    <source>
        <dbReference type="Google" id="ProtNLM"/>
    </source>
</evidence>
<dbReference type="OrthoDB" id="6914078at2"/>
<dbReference type="HOGENOM" id="CLU_082700_0_0_6"/>
<organism evidence="1">
    <name type="scientific">Mizugakiibacter sediminis</name>
    <dbReference type="NCBI Taxonomy" id="1475481"/>
    <lineage>
        <taxon>Bacteria</taxon>
        <taxon>Pseudomonadati</taxon>
        <taxon>Pseudomonadota</taxon>
        <taxon>Gammaproteobacteria</taxon>
        <taxon>Lysobacterales</taxon>
        <taxon>Rhodanobacteraceae</taxon>
        <taxon>Mizugakiibacter</taxon>
    </lineage>
</organism>
<reference evidence="1" key="1">
    <citation type="submission" date="2015-03" db="EMBL/GenBank/DDBJ databases">
        <title>Draft genome sequence of Mizugakiibacter sediminis skMP5.</title>
        <authorList>
            <person name="Watanabe T."/>
            <person name="Kojima H."/>
            <person name="Fukui M."/>
        </authorList>
    </citation>
    <scope>NUCLEOTIDE SEQUENCE</scope>
    <source>
        <strain evidence="1">SkMP5</strain>
    </source>
</reference>
<sequence length="259" mass="29862">MTGFRVYIDESGDEGFHFLQGERGSSRWLVLSAAVFRRENDHMAVSMMRDVRELLGKPANKALHFRSMKHEQRVPYVRAIGRTPMRTVSVLINKQRIAEPETFAAEAHRLYRYACRLLLERVSWLCRDSAKLPPERLKTELIFSNRSAMSYEALRGYLARLKAGDCRVDWRFIDSAAVSAINHEKLAGLQIADAVASGLYCAVNLNPYGDAEPRYLEFLSPTFYRYKRQVLGYGLKFWPDDLATQRKTLEHLAAFERHV</sequence>
<name>A0A0S6YZ03_9GAMM</name>
<dbReference type="InterPro" id="IPR024524">
    <property type="entry name" value="DUF3800"/>
</dbReference>
<accession>A0A0S6YZ03</accession>
<evidence type="ECO:0000313" key="1">
    <source>
        <dbReference type="EMBL" id="GAN44530.1"/>
    </source>
</evidence>
<dbReference type="Pfam" id="PF12686">
    <property type="entry name" value="DUF3800"/>
    <property type="match status" value="1"/>
</dbReference>
<dbReference type="AlphaFoldDB" id="A0A0S6YZ03"/>